<dbReference type="OrthoDB" id="9807797at2"/>
<feature type="signal peptide" evidence="4">
    <location>
        <begin position="1"/>
        <end position="27"/>
    </location>
</feature>
<evidence type="ECO:0000256" key="4">
    <source>
        <dbReference type="RuleBase" id="RU363019"/>
    </source>
</evidence>
<keyword evidence="2 4" id="KW-0697">Rotamase</keyword>
<dbReference type="AlphaFoldDB" id="K6Y8A5"/>
<comment type="function">
    <text evidence="4">PPIases accelerate the folding of proteins. It catalyzes the cis-trans isomerization of proline imidic peptide bonds in oligopeptides.</text>
</comment>
<dbReference type="eggNOG" id="COG0652">
    <property type="taxonomic scope" value="Bacteria"/>
</dbReference>
<dbReference type="PANTHER" id="PTHR43246">
    <property type="entry name" value="PEPTIDYL-PROLYL CIS-TRANS ISOMERASE CYP38, CHLOROPLASTIC"/>
    <property type="match status" value="1"/>
</dbReference>
<dbReference type="PRINTS" id="PR00153">
    <property type="entry name" value="CSAPPISMRASE"/>
</dbReference>
<evidence type="ECO:0000259" key="5">
    <source>
        <dbReference type="PROSITE" id="PS50072"/>
    </source>
</evidence>
<dbReference type="InterPro" id="IPR029000">
    <property type="entry name" value="Cyclophilin-like_dom_sf"/>
</dbReference>
<keyword evidence="7" id="KW-1185">Reference proteome</keyword>
<keyword evidence="4" id="KW-0732">Signal</keyword>
<comment type="catalytic activity">
    <reaction evidence="4">
        <text>[protein]-peptidylproline (omega=180) = [protein]-peptidylproline (omega=0)</text>
        <dbReference type="Rhea" id="RHEA:16237"/>
        <dbReference type="Rhea" id="RHEA-COMP:10747"/>
        <dbReference type="Rhea" id="RHEA-COMP:10748"/>
        <dbReference type="ChEBI" id="CHEBI:83833"/>
        <dbReference type="ChEBI" id="CHEBI:83834"/>
        <dbReference type="EC" id="5.2.1.8"/>
    </reaction>
</comment>
<dbReference type="SUPFAM" id="SSF50891">
    <property type="entry name" value="Cyclophilin-like"/>
    <property type="match status" value="1"/>
</dbReference>
<feature type="chain" id="PRO_5006527425" description="Peptidyl-prolyl cis-trans isomerase" evidence="4">
    <location>
        <begin position="28"/>
        <end position="274"/>
    </location>
</feature>
<dbReference type="PROSITE" id="PS00170">
    <property type="entry name" value="CSA_PPIASE_1"/>
    <property type="match status" value="1"/>
</dbReference>
<feature type="domain" description="PPIase cyclophilin-type" evidence="5">
    <location>
        <begin position="34"/>
        <end position="202"/>
    </location>
</feature>
<dbReference type="Pfam" id="PF00160">
    <property type="entry name" value="Pro_isomerase"/>
    <property type="match status" value="1"/>
</dbReference>
<reference evidence="6 7" key="1">
    <citation type="journal article" date="2017" name="Antonie Van Leeuwenhoek">
        <title>Rhizobium rhizosphaerae sp. nov., a novel species isolated from rice rhizosphere.</title>
        <authorList>
            <person name="Zhao J.J."/>
            <person name="Zhang J."/>
            <person name="Zhang R.J."/>
            <person name="Zhang C.W."/>
            <person name="Yin H.Q."/>
            <person name="Zhang X.X."/>
        </authorList>
    </citation>
    <scope>NUCLEOTIDE SEQUENCE [LARGE SCALE GENOMIC DNA]</scope>
    <source>
        <strain evidence="6 7">BSs20135</strain>
    </source>
</reference>
<evidence type="ECO:0000256" key="2">
    <source>
        <dbReference type="ARBA" id="ARBA00023110"/>
    </source>
</evidence>
<proteinExistence type="inferred from homology"/>
<dbReference type="Proteomes" id="UP000006327">
    <property type="component" value="Unassembled WGS sequence"/>
</dbReference>
<dbReference type="InterPro" id="IPR020892">
    <property type="entry name" value="Cyclophilin-type_PPIase_CS"/>
</dbReference>
<dbReference type="EMBL" id="BAEO01000048">
    <property type="protein sequence ID" value="GAC20181.1"/>
    <property type="molecule type" value="Genomic_DNA"/>
</dbReference>
<comment type="caution">
    <text evidence="6">The sequence shown here is derived from an EMBL/GenBank/DDBJ whole genome shotgun (WGS) entry which is preliminary data.</text>
</comment>
<accession>K6Y8A5</accession>
<dbReference type="Gene3D" id="2.40.100.10">
    <property type="entry name" value="Cyclophilin-like"/>
    <property type="match status" value="1"/>
</dbReference>
<dbReference type="GO" id="GO:0003755">
    <property type="term" value="F:peptidyl-prolyl cis-trans isomerase activity"/>
    <property type="evidence" value="ECO:0007669"/>
    <property type="project" value="UniProtKB-UniRule"/>
</dbReference>
<dbReference type="GO" id="GO:0006457">
    <property type="term" value="P:protein folding"/>
    <property type="evidence" value="ECO:0007669"/>
    <property type="project" value="InterPro"/>
</dbReference>
<protein>
    <recommendedName>
        <fullName evidence="4">Peptidyl-prolyl cis-trans isomerase</fullName>
        <shortName evidence="4">PPIase</shortName>
        <ecNumber evidence="4">5.2.1.8</ecNumber>
    </recommendedName>
</protein>
<name>K6Y8A5_9ALTE</name>
<evidence type="ECO:0000256" key="3">
    <source>
        <dbReference type="ARBA" id="ARBA00023235"/>
    </source>
</evidence>
<dbReference type="PROSITE" id="PS50072">
    <property type="entry name" value="CSA_PPIASE_2"/>
    <property type="match status" value="1"/>
</dbReference>
<organism evidence="6 7">
    <name type="scientific">Paraglaciecola arctica BSs20135</name>
    <dbReference type="NCBI Taxonomy" id="493475"/>
    <lineage>
        <taxon>Bacteria</taxon>
        <taxon>Pseudomonadati</taxon>
        <taxon>Pseudomonadota</taxon>
        <taxon>Gammaproteobacteria</taxon>
        <taxon>Alteromonadales</taxon>
        <taxon>Alteromonadaceae</taxon>
        <taxon>Paraglaciecola</taxon>
    </lineage>
</organism>
<keyword evidence="3 4" id="KW-0413">Isomerase</keyword>
<dbReference type="EC" id="5.2.1.8" evidence="4"/>
<dbReference type="STRING" id="493475.GARC_3222"/>
<sequence length="274" mass="28597">MTLILAKYRSTLAALSLSLLLPFSASATVVEIRTSLGTIEVNLFDNTTPKTVANFLTYVDSGAYANNVVHRSVSSFVVQGGGFQYTGPVSLSASNQFTLDAVETGQPVVNEPKLSNVRGTIAMAKTSNPNSATSQWFINLSNNANSLDVATNAGGFTVFGQVIGNGMDVVDAIAALQVLGGANDFVFKEIPLKNYTAEDINNEVDLTDDHFVVISDIVATDRAADTAANLNPAANTLINSSNGGGDSGSGGGAIGWLLLLGLAMLQKNKLFKAK</sequence>
<dbReference type="InterPro" id="IPR044665">
    <property type="entry name" value="E_coli_cyclophilin_A-like"/>
</dbReference>
<gene>
    <name evidence="6" type="primary">ppiA</name>
    <name evidence="6" type="ORF">GARC_3222</name>
</gene>
<comment type="similarity">
    <text evidence="1 4">Belongs to the cyclophilin-type PPIase family.</text>
</comment>
<dbReference type="InterPro" id="IPR002130">
    <property type="entry name" value="Cyclophilin-type_PPIase_dom"/>
</dbReference>
<evidence type="ECO:0000313" key="7">
    <source>
        <dbReference type="Proteomes" id="UP000006327"/>
    </source>
</evidence>
<evidence type="ECO:0000256" key="1">
    <source>
        <dbReference type="ARBA" id="ARBA00007365"/>
    </source>
</evidence>
<dbReference type="RefSeq" id="WP_007621862.1">
    <property type="nucleotide sequence ID" value="NZ_BAEO01000048.1"/>
</dbReference>
<evidence type="ECO:0000313" key="6">
    <source>
        <dbReference type="EMBL" id="GAC20181.1"/>
    </source>
</evidence>